<dbReference type="VEuPathDB" id="FungiDB:SJAG_04246"/>
<evidence type="ECO:0000256" key="6">
    <source>
        <dbReference type="RuleBase" id="RU367022"/>
    </source>
</evidence>
<reference evidence="8 10" key="1">
    <citation type="journal article" date="2011" name="Science">
        <title>Comparative functional genomics of the fission yeasts.</title>
        <authorList>
            <person name="Rhind N."/>
            <person name="Chen Z."/>
            <person name="Yassour M."/>
            <person name="Thompson D.A."/>
            <person name="Haas B.J."/>
            <person name="Habib N."/>
            <person name="Wapinski I."/>
            <person name="Roy S."/>
            <person name="Lin M.F."/>
            <person name="Heiman D.I."/>
            <person name="Young S.K."/>
            <person name="Furuya K."/>
            <person name="Guo Y."/>
            <person name="Pidoux A."/>
            <person name="Chen H.M."/>
            <person name="Robbertse B."/>
            <person name="Goldberg J.M."/>
            <person name="Aoki K."/>
            <person name="Bayne E.H."/>
            <person name="Berlin A.M."/>
            <person name="Desjardins C.A."/>
            <person name="Dobbs E."/>
            <person name="Dukaj L."/>
            <person name="Fan L."/>
            <person name="FitzGerald M.G."/>
            <person name="French C."/>
            <person name="Gujja S."/>
            <person name="Hansen K."/>
            <person name="Keifenheim D."/>
            <person name="Levin J.Z."/>
            <person name="Mosher R.A."/>
            <person name="Mueller C.A."/>
            <person name="Pfiffner J."/>
            <person name="Priest M."/>
            <person name="Russ C."/>
            <person name="Smialowska A."/>
            <person name="Swoboda P."/>
            <person name="Sykes S.M."/>
            <person name="Vaughn M."/>
            <person name="Vengrova S."/>
            <person name="Yoder R."/>
            <person name="Zeng Q."/>
            <person name="Allshire R."/>
            <person name="Baulcombe D."/>
            <person name="Birren B.W."/>
            <person name="Brown W."/>
            <person name="Ekwall K."/>
            <person name="Kellis M."/>
            <person name="Leatherwood J."/>
            <person name="Levin H."/>
            <person name="Margalit H."/>
            <person name="Martienssen R."/>
            <person name="Nieduszynski C.A."/>
            <person name="Spatafora J.W."/>
            <person name="Friedman N."/>
            <person name="Dalgaard J.Z."/>
            <person name="Baumann P."/>
            <person name="Niki H."/>
            <person name="Regev A."/>
            <person name="Nusbaum C."/>
        </authorList>
    </citation>
    <scope>NUCLEOTIDE SEQUENCE [LARGE SCALE GENOMIC DNA]</scope>
    <source>
        <strain evidence="10">yFS275 / FY16936</strain>
    </source>
</reference>
<comment type="similarity">
    <text evidence="2 6">Belongs to the copper transporter (Ctr) (TC 1.A.56) family. SLC31A subfamily.</text>
</comment>
<evidence type="ECO:0000313" key="10">
    <source>
        <dbReference type="Proteomes" id="UP000001744"/>
    </source>
</evidence>
<feature type="region of interest" description="Disordered" evidence="7">
    <location>
        <begin position="45"/>
        <end position="65"/>
    </location>
</feature>
<dbReference type="GO" id="GO:0005375">
    <property type="term" value="F:copper ion transmembrane transporter activity"/>
    <property type="evidence" value="ECO:0007669"/>
    <property type="project" value="UniProtKB-UniRule"/>
</dbReference>
<feature type="compositionally biased region" description="Polar residues" evidence="7">
    <location>
        <begin position="187"/>
        <end position="196"/>
    </location>
</feature>
<dbReference type="PANTHER" id="PTHR12483">
    <property type="entry name" value="SOLUTE CARRIER FAMILY 31 COPPER TRANSPORTERS"/>
    <property type="match status" value="1"/>
</dbReference>
<dbReference type="eggNOG" id="KOG3386">
    <property type="taxonomic scope" value="Eukaryota"/>
</dbReference>
<evidence type="ECO:0000256" key="5">
    <source>
        <dbReference type="ARBA" id="ARBA00023136"/>
    </source>
</evidence>
<dbReference type="STRING" id="402676.B6K6B8"/>
<keyword evidence="10" id="KW-1185">Reference proteome</keyword>
<dbReference type="GO" id="GO:0005886">
    <property type="term" value="C:plasma membrane"/>
    <property type="evidence" value="ECO:0007669"/>
    <property type="project" value="EnsemblFungi"/>
</dbReference>
<dbReference type="HOGENOM" id="CLU_079690_0_1_1"/>
<gene>
    <name evidence="9" type="primary">ctr4</name>
    <name evidence="8" type="ORF">SJAG_04246</name>
</gene>
<feature type="transmembrane region" description="Helical" evidence="6">
    <location>
        <begin position="241"/>
        <end position="260"/>
    </location>
</feature>
<evidence type="ECO:0000256" key="4">
    <source>
        <dbReference type="ARBA" id="ARBA00022989"/>
    </source>
</evidence>
<name>B6K6B8_SCHJY</name>
<evidence type="ECO:0000256" key="7">
    <source>
        <dbReference type="SAM" id="MobiDB-lite"/>
    </source>
</evidence>
<evidence type="ECO:0000256" key="3">
    <source>
        <dbReference type="ARBA" id="ARBA00022692"/>
    </source>
</evidence>
<keyword evidence="4 6" id="KW-1133">Transmembrane helix</keyword>
<keyword evidence="6" id="KW-0186">Copper</keyword>
<dbReference type="Pfam" id="PF04145">
    <property type="entry name" value="Ctr"/>
    <property type="match status" value="1"/>
</dbReference>
<protein>
    <recommendedName>
        <fullName evidence="6">Copper transport protein</fullName>
    </recommendedName>
</protein>
<keyword evidence="5 6" id="KW-0472">Membrane</keyword>
<keyword evidence="6" id="KW-0187">Copper transport</keyword>
<evidence type="ECO:0000256" key="2">
    <source>
        <dbReference type="ARBA" id="ARBA00006921"/>
    </source>
</evidence>
<keyword evidence="6" id="KW-0813">Transport</keyword>
<dbReference type="EMBL" id="KE651167">
    <property type="protein sequence ID" value="EEB09072.1"/>
    <property type="molecule type" value="Genomic_DNA"/>
</dbReference>
<evidence type="ECO:0000313" key="8">
    <source>
        <dbReference type="EMBL" id="EEB09072.1"/>
    </source>
</evidence>
<dbReference type="JaponicusDB" id="SJAG_04246">
    <property type="gene designation" value="ctr4"/>
</dbReference>
<organism evidence="8 10">
    <name type="scientific">Schizosaccharomyces japonicus (strain yFS275 / FY16936)</name>
    <name type="common">Fission yeast</name>
    <dbReference type="NCBI Taxonomy" id="402676"/>
    <lineage>
        <taxon>Eukaryota</taxon>
        <taxon>Fungi</taxon>
        <taxon>Dikarya</taxon>
        <taxon>Ascomycota</taxon>
        <taxon>Taphrinomycotina</taxon>
        <taxon>Schizosaccharomycetes</taxon>
        <taxon>Schizosaccharomycetales</taxon>
        <taxon>Schizosaccharomycetaceae</taxon>
        <taxon>Schizosaccharomyces</taxon>
    </lineage>
</organism>
<dbReference type="GeneID" id="7050641"/>
<sequence length="304" mass="33255">MDTIRAHVGRALVQLGEQFLEHDLHHEEGHVAMDMDMSMSGMSMDMGSTTASSSSSSTMNMAMPTSSSSMSTMTSMSMNMGMSMTSSAMTAASTAMSSMSGMGSTSTSTSSKPSCVISMTWNWDTINTCFISKQWQNTSHGKFAGSIIGIFFLMIAIEVARRAQREYDRYCLRRFYGNVDGSGNAKVNGSHNSMHGQQQQQQQQPSRPSALTRMTIQFVRSLFFIVQYVAAYFAMLLAMYFNGYVILFIFLGTFIGYMVFGADTLPLVPKTCSPTCRTDSCAGGHPMGHEKTEFSDSTSSGVEK</sequence>
<feature type="region of interest" description="Disordered" evidence="7">
    <location>
        <begin position="187"/>
        <end position="207"/>
    </location>
</feature>
<dbReference type="AlphaFoldDB" id="B6K6B8"/>
<evidence type="ECO:0000256" key="1">
    <source>
        <dbReference type="ARBA" id="ARBA00004141"/>
    </source>
</evidence>
<proteinExistence type="inferred from homology"/>
<accession>B6K6B8</accession>
<dbReference type="OMA" id="MGSANAC"/>
<feature type="transmembrane region" description="Helical" evidence="6">
    <location>
        <begin position="143"/>
        <end position="160"/>
    </location>
</feature>
<keyword evidence="6" id="KW-0406">Ion transport</keyword>
<evidence type="ECO:0000313" key="9">
    <source>
        <dbReference type="JaponicusDB" id="SJAG_04246"/>
    </source>
</evidence>
<dbReference type="Proteomes" id="UP000001744">
    <property type="component" value="Unassembled WGS sequence"/>
</dbReference>
<dbReference type="OrthoDB" id="161814at2759"/>
<keyword evidence="3 6" id="KW-0812">Transmembrane</keyword>
<dbReference type="GO" id="GO:0098705">
    <property type="term" value="P:copper ion import across plasma membrane"/>
    <property type="evidence" value="ECO:0007669"/>
    <property type="project" value="EnsemblFungi"/>
</dbReference>
<dbReference type="RefSeq" id="XP_002175365.1">
    <property type="nucleotide sequence ID" value="XM_002175329.1"/>
</dbReference>
<dbReference type="PANTHER" id="PTHR12483:SF73">
    <property type="entry name" value="COPPER TRANSPORT PROTEIN CTR3"/>
    <property type="match status" value="1"/>
</dbReference>
<comment type="subcellular location">
    <subcellularLocation>
        <location evidence="1 6">Membrane</location>
        <topology evidence="1 6">Multi-pass membrane protein</topology>
    </subcellularLocation>
</comment>
<feature type="transmembrane region" description="Helical" evidence="6">
    <location>
        <begin position="217"/>
        <end position="235"/>
    </location>
</feature>
<dbReference type="InterPro" id="IPR007274">
    <property type="entry name" value="Cop_transporter"/>
</dbReference>